<evidence type="ECO:0000256" key="1">
    <source>
        <dbReference type="SAM" id="MobiDB-lite"/>
    </source>
</evidence>
<dbReference type="AlphaFoldDB" id="A0A0G4IUH4"/>
<organism evidence="2 4">
    <name type="scientific">Plasmodiophora brassicae</name>
    <name type="common">Clubroot disease agent</name>
    <dbReference type="NCBI Taxonomy" id="37360"/>
    <lineage>
        <taxon>Eukaryota</taxon>
        <taxon>Sar</taxon>
        <taxon>Rhizaria</taxon>
        <taxon>Endomyxa</taxon>
        <taxon>Phytomyxea</taxon>
        <taxon>Plasmodiophorida</taxon>
        <taxon>Plasmodiophoridae</taxon>
        <taxon>Plasmodiophora</taxon>
    </lineage>
</organism>
<accession>A0A0G4IUH4</accession>
<dbReference type="Proteomes" id="UP000039324">
    <property type="component" value="Unassembled WGS sequence"/>
</dbReference>
<dbReference type="EMBL" id="CDSF01000087">
    <property type="protein sequence ID" value="CEO98784.1"/>
    <property type="molecule type" value="Genomic_DNA"/>
</dbReference>
<feature type="region of interest" description="Disordered" evidence="1">
    <location>
        <begin position="1"/>
        <end position="26"/>
    </location>
</feature>
<keyword evidence="4" id="KW-1185">Reference proteome</keyword>
<dbReference type="EMBL" id="OVEO01000014">
    <property type="protein sequence ID" value="SPR00588.1"/>
    <property type="molecule type" value="Genomic_DNA"/>
</dbReference>
<proteinExistence type="predicted"/>
<evidence type="ECO:0000313" key="3">
    <source>
        <dbReference type="EMBL" id="SPR00588.1"/>
    </source>
</evidence>
<protein>
    <submittedName>
        <fullName evidence="2">Uncharacterized protein</fullName>
    </submittedName>
</protein>
<gene>
    <name evidence="2" type="ORF">PBRA_006899</name>
    <name evidence="3" type="ORF">PLBR_LOCUS7803</name>
</gene>
<reference evidence="2 4" key="1">
    <citation type="submission" date="2015-02" db="EMBL/GenBank/DDBJ databases">
        <authorList>
            <person name="Chooi Y.-H."/>
        </authorList>
    </citation>
    <scope>NUCLEOTIDE SEQUENCE [LARGE SCALE GENOMIC DNA]</scope>
    <source>
        <strain evidence="2">E3</strain>
    </source>
</reference>
<dbReference type="Proteomes" id="UP000290189">
    <property type="component" value="Unassembled WGS sequence"/>
</dbReference>
<evidence type="ECO:0000313" key="4">
    <source>
        <dbReference type="Proteomes" id="UP000039324"/>
    </source>
</evidence>
<feature type="region of interest" description="Disordered" evidence="1">
    <location>
        <begin position="120"/>
        <end position="140"/>
    </location>
</feature>
<reference evidence="3 5" key="2">
    <citation type="submission" date="2018-03" db="EMBL/GenBank/DDBJ databases">
        <authorList>
            <person name="Fogelqvist J."/>
        </authorList>
    </citation>
    <scope>NUCLEOTIDE SEQUENCE [LARGE SCALE GENOMIC DNA]</scope>
</reference>
<evidence type="ECO:0000313" key="5">
    <source>
        <dbReference type="Proteomes" id="UP000290189"/>
    </source>
</evidence>
<geneLocation type="mitochondrion" evidence="3"/>
<name>A0A0G4IUH4_PLABS</name>
<sequence length="140" mass="14761">MSSSNGRPAAIASPNPGRTPFSSPAVYSNVPSVSLSNLSLTASAMSASEGTSTATLLERVRHFLPKIQKANELLGDQDRMELPLEDAESRAIDMDLMVGVFDAQPDVQPDHVARATDALLGRSSLKPHPGIEEVEVPAGP</sequence>
<keyword evidence="3" id="KW-0496">Mitochondrion</keyword>
<evidence type="ECO:0000313" key="2">
    <source>
        <dbReference type="EMBL" id="CEO98784.1"/>
    </source>
</evidence>